<feature type="signal peptide" evidence="2">
    <location>
        <begin position="1"/>
        <end position="20"/>
    </location>
</feature>
<feature type="coiled-coil region" evidence="1">
    <location>
        <begin position="130"/>
        <end position="171"/>
    </location>
</feature>
<name>A0A6S6SAE0_9BACT</name>
<protein>
    <recommendedName>
        <fullName evidence="4">FecR protein domain-containing protein</fullName>
    </recommendedName>
</protein>
<feature type="chain" id="PRO_5027774367" description="FecR protein domain-containing protein" evidence="2">
    <location>
        <begin position="21"/>
        <end position="174"/>
    </location>
</feature>
<gene>
    <name evidence="3" type="ORF">HELGO_WM31923</name>
</gene>
<sequence length="174" mass="18854">MNTSTYYSFLFLFLPFCTIAQNVGIGTASPDHKLVVEGDRIKLQNPAGTKFLHVRTDGSEIDITTVGSDFWITAAKNKHIILNPNRSSSGNIGIGTDNPTEKLDVAGGARFQSLTGEGNRILYTTSTGILAASTLNISALEESNQKLQSQVAEQAVLIQALLERLDKLEQSLEE</sequence>
<reference evidence="3" key="1">
    <citation type="submission" date="2020-01" db="EMBL/GenBank/DDBJ databases">
        <authorList>
            <person name="Meier V. D."/>
            <person name="Meier V D."/>
        </authorList>
    </citation>
    <scope>NUCLEOTIDE SEQUENCE</scope>
    <source>
        <strain evidence="3">HLG_WM_MAG_10</strain>
    </source>
</reference>
<organism evidence="3">
    <name type="scientific">uncultured Aureispira sp</name>
    <dbReference type="NCBI Taxonomy" id="1331704"/>
    <lineage>
        <taxon>Bacteria</taxon>
        <taxon>Pseudomonadati</taxon>
        <taxon>Bacteroidota</taxon>
        <taxon>Saprospiria</taxon>
        <taxon>Saprospirales</taxon>
        <taxon>Saprospiraceae</taxon>
        <taxon>Aureispira</taxon>
        <taxon>environmental samples</taxon>
    </lineage>
</organism>
<dbReference type="AlphaFoldDB" id="A0A6S6SAE0"/>
<accession>A0A6S6SAE0</accession>
<evidence type="ECO:0000256" key="1">
    <source>
        <dbReference type="SAM" id="Coils"/>
    </source>
</evidence>
<keyword evidence="2" id="KW-0732">Signal</keyword>
<dbReference type="EMBL" id="CACVAQ010000075">
    <property type="protein sequence ID" value="CAA6802357.1"/>
    <property type="molecule type" value="Genomic_DNA"/>
</dbReference>
<evidence type="ECO:0008006" key="4">
    <source>
        <dbReference type="Google" id="ProtNLM"/>
    </source>
</evidence>
<proteinExistence type="predicted"/>
<evidence type="ECO:0000313" key="3">
    <source>
        <dbReference type="EMBL" id="CAA6802357.1"/>
    </source>
</evidence>
<keyword evidence="1" id="KW-0175">Coiled coil</keyword>
<evidence type="ECO:0000256" key="2">
    <source>
        <dbReference type="SAM" id="SignalP"/>
    </source>
</evidence>